<dbReference type="OrthoDB" id="9926889at2"/>
<keyword evidence="1" id="KW-0732">Signal</keyword>
<accession>A0A1E3ABA5</accession>
<evidence type="ECO:0000313" key="3">
    <source>
        <dbReference type="EMBL" id="ODM13200.1"/>
    </source>
</evidence>
<proteinExistence type="predicted"/>
<reference evidence="5 8" key="2">
    <citation type="submission" date="2016-08" db="EMBL/GenBank/DDBJ databases">
        <title>Characterization of Isolates of Eisenbergiella tayi Derived from Blood Cultures, Using Whole Genome Sequencing.</title>
        <authorList>
            <person name="Bernier A.-M."/>
            <person name="Burdz T."/>
            <person name="Wiebe D."/>
            <person name="Bernard K."/>
        </authorList>
    </citation>
    <scope>NUCLEOTIDE SEQUENCE [LARGE SCALE GENOMIC DNA]</scope>
    <source>
        <strain evidence="5 8">NML120146</strain>
    </source>
</reference>
<keyword evidence="8" id="KW-1185">Reference proteome</keyword>
<dbReference type="EMBL" id="MEHA01000014">
    <property type="protein sequence ID" value="ODR49100.1"/>
    <property type="molecule type" value="Genomic_DNA"/>
</dbReference>
<evidence type="ECO:0000313" key="4">
    <source>
        <dbReference type="EMBL" id="ODR49100.1"/>
    </source>
</evidence>
<dbReference type="Proteomes" id="UP000094067">
    <property type="component" value="Unassembled WGS sequence"/>
</dbReference>
<gene>
    <name evidence="3" type="ORF">BEH84_00915</name>
    <name evidence="4" type="ORF">BEI59_18465</name>
    <name evidence="2" type="ORF">BEI61_01656</name>
    <name evidence="5" type="ORF">BEI63_11225</name>
</gene>
<dbReference type="GeneID" id="93299425"/>
<feature type="signal peptide" evidence="1">
    <location>
        <begin position="1"/>
        <end position="24"/>
    </location>
</feature>
<dbReference type="EMBL" id="MEHD01000021">
    <property type="protein sequence ID" value="ODR57666.1"/>
    <property type="molecule type" value="Genomic_DNA"/>
</dbReference>
<feature type="chain" id="PRO_5014540573" evidence="1">
    <location>
        <begin position="25"/>
        <end position="237"/>
    </location>
</feature>
<name>A0A1E3ABA5_9FIRM</name>
<organism evidence="2 6">
    <name type="scientific">Eisenbergiella tayi</name>
    <dbReference type="NCBI Taxonomy" id="1432052"/>
    <lineage>
        <taxon>Bacteria</taxon>
        <taxon>Bacillati</taxon>
        <taxon>Bacillota</taxon>
        <taxon>Clostridia</taxon>
        <taxon>Lachnospirales</taxon>
        <taxon>Lachnospiraceae</taxon>
        <taxon>Eisenbergiella</taxon>
    </lineage>
</organism>
<evidence type="ECO:0000313" key="9">
    <source>
        <dbReference type="Proteomes" id="UP000095003"/>
    </source>
</evidence>
<reference evidence="4 7" key="3">
    <citation type="submission" date="2016-08" db="EMBL/GenBank/DDBJ databases">
        <authorList>
            <person name="Seilhamer J.J."/>
        </authorList>
    </citation>
    <scope>NUCLEOTIDE SEQUENCE [LARGE SCALE GENOMIC DNA]</scope>
    <source>
        <strain evidence="4 7">NML150140-1</strain>
    </source>
</reference>
<protein>
    <submittedName>
        <fullName evidence="2">Uncharacterized protein</fullName>
    </submittedName>
</protein>
<evidence type="ECO:0000313" key="6">
    <source>
        <dbReference type="Proteomes" id="UP000094067"/>
    </source>
</evidence>
<evidence type="ECO:0000313" key="8">
    <source>
        <dbReference type="Proteomes" id="UP000094869"/>
    </source>
</evidence>
<evidence type="ECO:0000313" key="5">
    <source>
        <dbReference type="EMBL" id="ODR57666.1"/>
    </source>
</evidence>
<dbReference type="Proteomes" id="UP000094869">
    <property type="component" value="Unassembled WGS sequence"/>
</dbReference>
<evidence type="ECO:0000313" key="7">
    <source>
        <dbReference type="Proteomes" id="UP000094271"/>
    </source>
</evidence>
<evidence type="ECO:0000313" key="2">
    <source>
        <dbReference type="EMBL" id="ODM05767.1"/>
    </source>
</evidence>
<dbReference type="EMBL" id="MCGI01000001">
    <property type="protein sequence ID" value="ODM13200.1"/>
    <property type="molecule type" value="Genomic_DNA"/>
</dbReference>
<dbReference type="EMBL" id="MCGH01000002">
    <property type="protein sequence ID" value="ODM05767.1"/>
    <property type="molecule type" value="Genomic_DNA"/>
</dbReference>
<dbReference type="Proteomes" id="UP000095003">
    <property type="component" value="Unassembled WGS sequence"/>
</dbReference>
<comment type="caution">
    <text evidence="2">The sequence shown here is derived from an EMBL/GenBank/DDBJ whole genome shotgun (WGS) entry which is preliminary data.</text>
</comment>
<dbReference type="Proteomes" id="UP000094271">
    <property type="component" value="Unassembled WGS sequence"/>
</dbReference>
<evidence type="ECO:0000256" key="1">
    <source>
        <dbReference type="SAM" id="SignalP"/>
    </source>
</evidence>
<reference evidence="6 9" key="1">
    <citation type="submission" date="2016-07" db="EMBL/GenBank/DDBJ databases">
        <title>Characterization of isolates of Eisenbergiella tayi derived from blood cultures, using whole genome sequencing.</title>
        <authorList>
            <person name="Burdz T."/>
            <person name="Wiebe D."/>
            <person name="Huynh C."/>
            <person name="Bernard K."/>
        </authorList>
    </citation>
    <scope>NUCLEOTIDE SEQUENCE [LARGE SCALE GENOMIC DNA]</scope>
    <source>
        <strain evidence="2 6">NML 110608</strain>
        <strain evidence="3 9">NML 120489</strain>
    </source>
</reference>
<sequence>MFKKITGLVLGIALFTMCPLTAAAAPMVPAPYTADQLVDLSRAALAGVSSYHVDSVESTEFTYPATPQANFSYVETSQLTATPSCIYYQVVESVTTGGSTETKTVERYTSFEGNTLKEYTHNNNLPWGFRSRPVTQKGVTSFSMPDSFSLLKKNAGQAAIPVYTDGVVYQFTEQASKGSSSLVYTFDAASLLLIAIHAEFPGTPANNINRMEYVITYNMYDNLAVPAEIVSAAIPVS</sequence>
<dbReference type="RefSeq" id="WP_069151932.1">
    <property type="nucleotide sequence ID" value="NZ_BAABXS010000003.1"/>
</dbReference>
<dbReference type="AlphaFoldDB" id="A0A1E3ABA5"/>